<dbReference type="NCBIfam" id="TIGR00526">
    <property type="entry name" value="folB_dom"/>
    <property type="match status" value="1"/>
</dbReference>
<evidence type="ECO:0000256" key="3">
    <source>
        <dbReference type="ARBA" id="ARBA00005708"/>
    </source>
</evidence>
<comment type="catalytic activity">
    <reaction evidence="1 6">
        <text>7,8-dihydroneopterin = 6-hydroxymethyl-7,8-dihydropterin + glycolaldehyde</text>
        <dbReference type="Rhea" id="RHEA:10540"/>
        <dbReference type="ChEBI" id="CHEBI:17001"/>
        <dbReference type="ChEBI" id="CHEBI:17071"/>
        <dbReference type="ChEBI" id="CHEBI:44841"/>
        <dbReference type="EC" id="4.1.2.25"/>
    </reaction>
</comment>
<sequence>MLTTIQIAGLQTYGYHGLFAEERSLGQKFVFDIEAELQPVETHRDDRLDSSVRYDAVADTVVQLAGAAQYQTLEALAEAVALALLGQFAAIDTVSVAVSKFSPPVAHTLSKAGIAMRLTRAELTMRALADQHVEENPCHVQDR</sequence>
<dbReference type="NCBIfam" id="TIGR00525">
    <property type="entry name" value="folB"/>
    <property type="match status" value="1"/>
</dbReference>
<dbReference type="Gene3D" id="3.30.1130.10">
    <property type="match status" value="1"/>
</dbReference>
<dbReference type="GO" id="GO:0004150">
    <property type="term" value="F:dihydroneopterin aldolase activity"/>
    <property type="evidence" value="ECO:0007669"/>
    <property type="project" value="UniProtKB-UniRule"/>
</dbReference>
<dbReference type="GO" id="GO:0046654">
    <property type="term" value="P:tetrahydrofolate biosynthetic process"/>
    <property type="evidence" value="ECO:0007669"/>
    <property type="project" value="UniProtKB-UniRule"/>
</dbReference>
<feature type="domain" description="Dihydroneopterin aldolase/epimerase" evidence="7">
    <location>
        <begin position="5"/>
        <end position="118"/>
    </location>
</feature>
<dbReference type="SUPFAM" id="SSF55620">
    <property type="entry name" value="Tetrahydrobiopterin biosynthesis enzymes-like"/>
    <property type="match status" value="1"/>
</dbReference>
<dbReference type="EMBL" id="VLKK01000027">
    <property type="protein sequence ID" value="TWH90085.1"/>
    <property type="molecule type" value="Genomic_DNA"/>
</dbReference>
<dbReference type="PANTHER" id="PTHR42844">
    <property type="entry name" value="DIHYDRONEOPTERIN ALDOLASE 1-RELATED"/>
    <property type="match status" value="1"/>
</dbReference>
<keyword evidence="5 6" id="KW-0456">Lyase</keyword>
<protein>
    <recommendedName>
        <fullName evidence="6">7,8-dihydroneopterin aldolase</fullName>
        <ecNumber evidence="6">4.1.2.25</ecNumber>
    </recommendedName>
</protein>
<gene>
    <name evidence="8" type="ORF">IQ35_03731</name>
</gene>
<reference evidence="8 9" key="1">
    <citation type="journal article" date="2015" name="Stand. Genomic Sci.">
        <title>Genomic Encyclopedia of Bacterial and Archaeal Type Strains, Phase III: the genomes of soil and plant-associated and newly described type strains.</title>
        <authorList>
            <person name="Whitman W.B."/>
            <person name="Woyke T."/>
            <person name="Klenk H.P."/>
            <person name="Zhou Y."/>
            <person name="Lilburn T.G."/>
            <person name="Beck B.J."/>
            <person name="De Vos P."/>
            <person name="Vandamme P."/>
            <person name="Eisen J.A."/>
            <person name="Garrity G."/>
            <person name="Hugenholtz P."/>
            <person name="Kyrpides N.C."/>
        </authorList>
    </citation>
    <scope>NUCLEOTIDE SEQUENCE [LARGE SCALE GENOMIC DNA]</scope>
    <source>
        <strain evidence="8 9">CGMCC 1.7748</strain>
    </source>
</reference>
<dbReference type="InterPro" id="IPR006156">
    <property type="entry name" value="Dihydroneopterin_aldolase"/>
</dbReference>
<dbReference type="PANTHER" id="PTHR42844:SF1">
    <property type="entry name" value="DIHYDRONEOPTERIN ALDOLASE 1-RELATED"/>
    <property type="match status" value="1"/>
</dbReference>
<comment type="caution">
    <text evidence="8">The sequence shown here is derived from an EMBL/GenBank/DDBJ whole genome shotgun (WGS) entry which is preliminary data.</text>
</comment>
<evidence type="ECO:0000256" key="1">
    <source>
        <dbReference type="ARBA" id="ARBA00001353"/>
    </source>
</evidence>
<organism evidence="8 9">
    <name type="scientific">Sphingobium wenxiniae (strain DSM 21828 / CGMCC 1.7748 / JZ-1)</name>
    <dbReference type="NCBI Taxonomy" id="595605"/>
    <lineage>
        <taxon>Bacteria</taxon>
        <taxon>Pseudomonadati</taxon>
        <taxon>Pseudomonadota</taxon>
        <taxon>Alphaproteobacteria</taxon>
        <taxon>Sphingomonadales</taxon>
        <taxon>Sphingomonadaceae</taxon>
        <taxon>Sphingobium</taxon>
    </lineage>
</organism>
<evidence type="ECO:0000256" key="4">
    <source>
        <dbReference type="ARBA" id="ARBA00022909"/>
    </source>
</evidence>
<keyword evidence="9" id="KW-1185">Reference proteome</keyword>
<name>A0A562K4F0_SPHWJ</name>
<dbReference type="AlphaFoldDB" id="A0A562K4F0"/>
<dbReference type="RefSeq" id="WP_158636709.1">
    <property type="nucleotide sequence ID" value="NZ_JACIIY010000033.1"/>
</dbReference>
<dbReference type="UniPathway" id="UPA00077">
    <property type="reaction ID" value="UER00154"/>
</dbReference>
<dbReference type="InterPro" id="IPR043133">
    <property type="entry name" value="GTP-CH-I_C/QueF"/>
</dbReference>
<evidence type="ECO:0000313" key="8">
    <source>
        <dbReference type="EMBL" id="TWH90085.1"/>
    </source>
</evidence>
<comment type="function">
    <text evidence="6">Catalyzes the conversion of 7,8-dihydroneopterin to 6-hydroxymethyl-7,8-dihydropterin.</text>
</comment>
<comment type="pathway">
    <text evidence="2 6">Cofactor biosynthesis; tetrahydrofolate biosynthesis; 2-amino-4-hydroxy-6-hydroxymethyl-7,8-dihydropteridine diphosphate from 7,8-dihydroneopterin triphosphate: step 3/4.</text>
</comment>
<dbReference type="SMART" id="SM00905">
    <property type="entry name" value="FolB"/>
    <property type="match status" value="1"/>
</dbReference>
<proteinExistence type="inferred from homology"/>
<dbReference type="InterPro" id="IPR006157">
    <property type="entry name" value="FolB_dom"/>
</dbReference>
<evidence type="ECO:0000256" key="6">
    <source>
        <dbReference type="RuleBase" id="RU362079"/>
    </source>
</evidence>
<evidence type="ECO:0000256" key="2">
    <source>
        <dbReference type="ARBA" id="ARBA00005013"/>
    </source>
</evidence>
<dbReference type="Proteomes" id="UP000316624">
    <property type="component" value="Unassembled WGS sequence"/>
</dbReference>
<evidence type="ECO:0000259" key="7">
    <source>
        <dbReference type="SMART" id="SM00905"/>
    </source>
</evidence>
<dbReference type="EC" id="4.1.2.25" evidence="6"/>
<dbReference type="GO" id="GO:0046656">
    <property type="term" value="P:folic acid biosynthetic process"/>
    <property type="evidence" value="ECO:0007669"/>
    <property type="project" value="UniProtKB-UniRule"/>
</dbReference>
<accession>A0A562K4F0</accession>
<dbReference type="Pfam" id="PF02152">
    <property type="entry name" value="FolB"/>
    <property type="match status" value="1"/>
</dbReference>
<evidence type="ECO:0000313" key="9">
    <source>
        <dbReference type="Proteomes" id="UP000316624"/>
    </source>
</evidence>
<comment type="similarity">
    <text evidence="3 6">Belongs to the DHNA family.</text>
</comment>
<evidence type="ECO:0000256" key="5">
    <source>
        <dbReference type="ARBA" id="ARBA00023239"/>
    </source>
</evidence>
<keyword evidence="4 6" id="KW-0289">Folate biosynthesis</keyword>
<dbReference type="GO" id="GO:0005737">
    <property type="term" value="C:cytoplasm"/>
    <property type="evidence" value="ECO:0007669"/>
    <property type="project" value="TreeGrafter"/>
</dbReference>